<dbReference type="Gramene" id="ERN05414">
    <property type="protein sequence ID" value="ERN05414"/>
    <property type="gene ID" value="AMTR_s00007p00226410"/>
</dbReference>
<dbReference type="PANTHER" id="PTHR34684">
    <property type="entry name" value="OS08G0192200 PROTEIN"/>
    <property type="match status" value="1"/>
</dbReference>
<evidence type="ECO:0000256" key="1">
    <source>
        <dbReference type="SAM" id="MobiDB-lite"/>
    </source>
</evidence>
<feature type="compositionally biased region" description="Basic and acidic residues" evidence="1">
    <location>
        <begin position="173"/>
        <end position="188"/>
    </location>
</feature>
<name>W1PCH8_AMBTC</name>
<dbReference type="PANTHER" id="PTHR34684:SF1">
    <property type="entry name" value="OS08G0192200 PROTEIN"/>
    <property type="match status" value="1"/>
</dbReference>
<dbReference type="HOGENOM" id="CLU_063137_0_0_1"/>
<dbReference type="EMBL" id="KI394011">
    <property type="protein sequence ID" value="ERN05414.1"/>
    <property type="molecule type" value="Genomic_DNA"/>
</dbReference>
<feature type="region of interest" description="Disordered" evidence="1">
    <location>
        <begin position="286"/>
        <end position="313"/>
    </location>
</feature>
<evidence type="ECO:0000313" key="3">
    <source>
        <dbReference type="Proteomes" id="UP000017836"/>
    </source>
</evidence>
<dbReference type="OMA" id="REHRVIY"/>
<organism evidence="2 3">
    <name type="scientific">Amborella trichopoda</name>
    <dbReference type="NCBI Taxonomy" id="13333"/>
    <lineage>
        <taxon>Eukaryota</taxon>
        <taxon>Viridiplantae</taxon>
        <taxon>Streptophyta</taxon>
        <taxon>Embryophyta</taxon>
        <taxon>Tracheophyta</taxon>
        <taxon>Spermatophyta</taxon>
        <taxon>Magnoliopsida</taxon>
        <taxon>Amborellales</taxon>
        <taxon>Amborellaceae</taxon>
        <taxon>Amborella</taxon>
    </lineage>
</organism>
<dbReference type="STRING" id="13333.W1PCH8"/>
<feature type="compositionally biased region" description="Low complexity" evidence="1">
    <location>
        <begin position="158"/>
        <end position="169"/>
    </location>
</feature>
<feature type="region of interest" description="Disordered" evidence="1">
    <location>
        <begin position="107"/>
        <end position="253"/>
    </location>
</feature>
<sequence>MNVISDGYFKFLKFHSSLNLRNLCRCLMDLATENRLAMMLLEEARKLREQADKEGVHVYLRQPKVRGRPNSRFLTATVRGVQQANRAAEVNEMWRLRKKELELDNRLKDSRDKEGPRRDSHHHHESSDDILKESSRKRCRRDSHHHVEKVHKTRSSKKSSSSRFMSDDSSLSEEMRERDLDRRDEGIHKRSAYLHRSPGHRGNQSDGEDYSSDDGSLKDEEVEEFLHSRTKRGRGSVGSKMDETGPYLQSDRGKALLPSTDERIEEEWEKRVFGPPKPLELMVKGECNSKASRSKRKHKGKKNKKKKKRFPSTRIANEVDEPNGVGTFLDLCEVYLKLKEAQFEFLASQIEFLASLVWQAAFLGSLDSGADTK</sequence>
<feature type="compositionally biased region" description="Basic and acidic residues" evidence="1">
    <location>
        <begin position="107"/>
        <end position="118"/>
    </location>
</feature>
<gene>
    <name evidence="2" type="ORF">AMTR_s00007p00226410</name>
</gene>
<feature type="compositionally biased region" description="Basic residues" evidence="1">
    <location>
        <begin position="189"/>
        <end position="199"/>
    </location>
</feature>
<accession>W1PCH8</accession>
<feature type="compositionally biased region" description="Basic and acidic residues" evidence="1">
    <location>
        <begin position="215"/>
        <end position="227"/>
    </location>
</feature>
<feature type="compositionally biased region" description="Basic residues" evidence="1">
    <location>
        <begin position="137"/>
        <end position="157"/>
    </location>
</feature>
<protein>
    <submittedName>
        <fullName evidence="2">Uncharacterized protein</fullName>
    </submittedName>
</protein>
<feature type="compositionally biased region" description="Basic and acidic residues" evidence="1">
    <location>
        <begin position="125"/>
        <end position="136"/>
    </location>
</feature>
<keyword evidence="3" id="KW-1185">Reference proteome</keyword>
<dbReference type="eggNOG" id="ENOG502S0FK">
    <property type="taxonomic scope" value="Eukaryota"/>
</dbReference>
<evidence type="ECO:0000313" key="2">
    <source>
        <dbReference type="EMBL" id="ERN05414.1"/>
    </source>
</evidence>
<feature type="compositionally biased region" description="Basic residues" evidence="1">
    <location>
        <begin position="292"/>
        <end position="311"/>
    </location>
</feature>
<reference evidence="3" key="1">
    <citation type="journal article" date="2013" name="Science">
        <title>The Amborella genome and the evolution of flowering plants.</title>
        <authorList>
            <consortium name="Amborella Genome Project"/>
        </authorList>
    </citation>
    <scope>NUCLEOTIDE SEQUENCE [LARGE SCALE GENOMIC DNA]</scope>
</reference>
<proteinExistence type="predicted"/>
<dbReference type="AlphaFoldDB" id="W1PCH8"/>
<dbReference type="Proteomes" id="UP000017836">
    <property type="component" value="Unassembled WGS sequence"/>
</dbReference>